<dbReference type="InterPro" id="IPR001800">
    <property type="entry name" value="Lipoprotein_OspC"/>
</dbReference>
<feature type="transmembrane region" description="Helical" evidence="10">
    <location>
        <begin position="20"/>
        <end position="40"/>
    </location>
</feature>
<evidence type="ECO:0000256" key="8">
    <source>
        <dbReference type="ARBA" id="ARBA00023288"/>
    </source>
</evidence>
<dbReference type="AlphaFoldDB" id="W5SGM6"/>
<keyword evidence="11" id="KW-0614">Plasmid</keyword>
<accession>W5SGM6</accession>
<dbReference type="Gene3D" id="1.20.120.240">
    <property type="entry name" value="Lipoprotein, type 6"/>
    <property type="match status" value="1"/>
</dbReference>
<comment type="function">
    <text evidence="1">The Vlp and Vsp proteins are antigenically distinct proteins, only one vlp or vsp gene is transcriptionally active at any one time. Switching between these genes is a mechanism of host immune response evasion.</text>
</comment>
<evidence type="ECO:0000256" key="6">
    <source>
        <dbReference type="ARBA" id="ARBA00023139"/>
    </source>
</evidence>
<evidence type="ECO:0000256" key="5">
    <source>
        <dbReference type="ARBA" id="ARBA00023136"/>
    </source>
</evidence>
<evidence type="ECO:0000256" key="3">
    <source>
        <dbReference type="ARBA" id="ARBA00008719"/>
    </source>
</evidence>
<dbReference type="InterPro" id="IPR036437">
    <property type="entry name" value="OspC-like_sf"/>
</dbReference>
<comment type="similarity">
    <text evidence="3">Belongs to the variable small protein (Vsp) family.</text>
</comment>
<dbReference type="HOGENOM" id="CLU_089887_0_0_12"/>
<dbReference type="EMBL" id="CP004256">
    <property type="protein sequence ID" value="AHH06030.1"/>
    <property type="molecule type" value="Genomic_DNA"/>
</dbReference>
<keyword evidence="10" id="KW-0812">Transmembrane</keyword>
<keyword evidence="4" id="KW-0732">Signal</keyword>
<evidence type="ECO:0000256" key="4">
    <source>
        <dbReference type="ARBA" id="ARBA00022729"/>
    </source>
</evidence>
<organism evidence="11">
    <name type="scientific">Borrelia miyamotoi FR64b</name>
    <dbReference type="NCBI Taxonomy" id="1292392"/>
    <lineage>
        <taxon>Bacteria</taxon>
        <taxon>Pseudomonadati</taxon>
        <taxon>Spirochaetota</taxon>
        <taxon>Spirochaetia</taxon>
        <taxon>Spirochaetales</taxon>
        <taxon>Borreliaceae</taxon>
        <taxon>Borrelia</taxon>
    </lineage>
</organism>
<keyword evidence="8" id="KW-0449">Lipoprotein</keyword>
<comment type="subcellular location">
    <subcellularLocation>
        <location evidence="2">Cell outer membrane</location>
        <topology evidence="2">Lipid-anchor</topology>
    </subcellularLocation>
</comment>
<feature type="compositionally biased region" description="Basic and acidic residues" evidence="9">
    <location>
        <begin position="169"/>
        <end position="180"/>
    </location>
</feature>
<name>W5SGM6_9SPIR</name>
<sequence>MLFIEIMKHEIMSKRKTLSAIKMTLFLIINIVMISCGSGGPAPKEGQAAKADGTVIDLAKVSKKIKDMVEFAASVKEIEILVKSVDELAKAIGKKIKNDGTLENEAGKNGSLIAGVHSVISAVKTKVGVLETISGISNELKTKITEVKNKVETFLGKLKEKSADLGKNEVGDEDAKKAIDRTSQPNGDKGAKELGDLNTAISALLTSAKDALDGSINKLIEEQPAKPAVSGS</sequence>
<dbReference type="GO" id="GO:0009279">
    <property type="term" value="C:cell outer membrane"/>
    <property type="evidence" value="ECO:0007669"/>
    <property type="project" value="UniProtKB-SubCell"/>
</dbReference>
<geneLocation type="plasmid" evidence="11">
    <name>unnamed</name>
</geneLocation>
<gene>
    <name evidence="11" type="ORF">BOM_1487</name>
</gene>
<evidence type="ECO:0000256" key="1">
    <source>
        <dbReference type="ARBA" id="ARBA00003932"/>
    </source>
</evidence>
<evidence type="ECO:0000256" key="10">
    <source>
        <dbReference type="SAM" id="Phobius"/>
    </source>
</evidence>
<keyword evidence="10" id="KW-1133">Transmembrane helix</keyword>
<feature type="region of interest" description="Disordered" evidence="9">
    <location>
        <begin position="169"/>
        <end position="193"/>
    </location>
</feature>
<evidence type="ECO:0000256" key="7">
    <source>
        <dbReference type="ARBA" id="ARBA00023237"/>
    </source>
</evidence>
<evidence type="ECO:0000313" key="11">
    <source>
        <dbReference type="EMBL" id="AHH06030.1"/>
    </source>
</evidence>
<keyword evidence="5 10" id="KW-0472">Membrane</keyword>
<keyword evidence="7" id="KW-0998">Cell outer membrane</keyword>
<reference evidence="11" key="1">
    <citation type="submission" date="2013-02" db="EMBL/GenBank/DDBJ databases">
        <title>Comparative genomics of Borrelia species.</title>
        <authorList>
            <person name="Schwan T.G."/>
            <person name="Raffel S.J."/>
            <person name="Porcella S.F."/>
        </authorList>
    </citation>
    <scope>NUCLEOTIDE SEQUENCE</scope>
    <source>
        <strain evidence="11">FR64b</strain>
        <plasmid evidence="11">unnamed</plasmid>
    </source>
</reference>
<evidence type="ECO:0000256" key="2">
    <source>
        <dbReference type="ARBA" id="ARBA00004459"/>
    </source>
</evidence>
<evidence type="ECO:0000256" key="9">
    <source>
        <dbReference type="SAM" id="MobiDB-lite"/>
    </source>
</evidence>
<protein>
    <submittedName>
        <fullName evidence="11">Variable outer membrane protein</fullName>
    </submittedName>
</protein>
<keyword evidence="6" id="KW-0564">Palmitate</keyword>
<dbReference type="SUPFAM" id="SSF63515">
    <property type="entry name" value="Outer surface protein C (OspC)"/>
    <property type="match status" value="1"/>
</dbReference>
<proteinExistence type="inferred from homology"/>
<dbReference type="Pfam" id="PF01441">
    <property type="entry name" value="Lipoprotein_6"/>
    <property type="match status" value="1"/>
</dbReference>